<evidence type="ECO:0000313" key="2">
    <source>
        <dbReference type="Proteomes" id="UP000030345"/>
    </source>
</evidence>
<sequence length="38" mass="4191">MPRQSALHGSRMEIAGKQMYGKAAMTWVPTSARSGSYF</sequence>
<name>A0A0A2B792_PROMR</name>
<organism evidence="1 2">
    <name type="scientific">Prochlorococcus marinus str. SB</name>
    <dbReference type="NCBI Taxonomy" id="59926"/>
    <lineage>
        <taxon>Bacteria</taxon>
        <taxon>Bacillati</taxon>
        <taxon>Cyanobacteriota</taxon>
        <taxon>Cyanophyceae</taxon>
        <taxon>Synechococcales</taxon>
        <taxon>Prochlorococcaceae</taxon>
        <taxon>Prochlorococcus</taxon>
    </lineage>
</organism>
<proteinExistence type="predicted"/>
<dbReference type="Proteomes" id="UP000030345">
    <property type="component" value="Unassembled WGS sequence"/>
</dbReference>
<gene>
    <name evidence="1" type="ORF">EV02_1313</name>
</gene>
<evidence type="ECO:0000313" key="1">
    <source>
        <dbReference type="EMBL" id="KGG08640.1"/>
    </source>
</evidence>
<protein>
    <submittedName>
        <fullName evidence="1">Uncharacterized protein</fullName>
    </submittedName>
</protein>
<comment type="caution">
    <text evidence="1">The sequence shown here is derived from an EMBL/GenBank/DDBJ whole genome shotgun (WGS) entry which is preliminary data.</text>
</comment>
<accession>A0A0A2B792</accession>
<dbReference type="EMBL" id="JNAS01000002">
    <property type="protein sequence ID" value="KGG08640.1"/>
    <property type="molecule type" value="Genomic_DNA"/>
</dbReference>
<dbReference type="AlphaFoldDB" id="A0A0A2B792"/>
<reference evidence="2" key="1">
    <citation type="journal article" date="2014" name="Sci. Data">
        <title>Genomes of diverse isolates of the marine cyanobacterium Prochlorococcus.</title>
        <authorList>
            <person name="Biller S."/>
            <person name="Berube P."/>
            <person name="Thompson J."/>
            <person name="Kelly L."/>
            <person name="Roggensack S."/>
            <person name="Awad L."/>
            <person name="Roache-Johnson K."/>
            <person name="Ding H."/>
            <person name="Giovannoni S.J."/>
            <person name="Moore L.R."/>
            <person name="Chisholm S.W."/>
        </authorList>
    </citation>
    <scope>NUCLEOTIDE SEQUENCE [LARGE SCALE GENOMIC DNA]</scope>
    <source>
        <strain evidence="2">SB</strain>
    </source>
</reference>